<reference evidence="1 2" key="1">
    <citation type="journal article" date="2023" name="Microbiol. Resour. Announc.">
        <title>Complete Genome Sequence of Imperialibacter roseus strain P4T.</title>
        <authorList>
            <person name="Tizabi D.R."/>
            <person name="Bachvaroff T."/>
            <person name="Hill R.T."/>
        </authorList>
    </citation>
    <scope>NUCLEOTIDE SEQUENCE [LARGE SCALE GENOMIC DNA]</scope>
    <source>
        <strain evidence="1 2">P4T</strain>
    </source>
</reference>
<dbReference type="Pfam" id="PF13573">
    <property type="entry name" value="SprB"/>
    <property type="match status" value="1"/>
</dbReference>
<gene>
    <name evidence="1" type="ORF">RT717_13025</name>
</gene>
<protein>
    <recommendedName>
        <fullName evidence="3">SprB repeat-containing protein</fullName>
    </recommendedName>
</protein>
<evidence type="ECO:0000313" key="2">
    <source>
        <dbReference type="Proteomes" id="UP001302349"/>
    </source>
</evidence>
<dbReference type="Proteomes" id="UP001302349">
    <property type="component" value="Chromosome"/>
</dbReference>
<organism evidence="1 2">
    <name type="scientific">Imperialibacter roseus</name>
    <dbReference type="NCBI Taxonomy" id="1324217"/>
    <lineage>
        <taxon>Bacteria</taxon>
        <taxon>Pseudomonadati</taxon>
        <taxon>Bacteroidota</taxon>
        <taxon>Cytophagia</taxon>
        <taxon>Cytophagales</taxon>
        <taxon>Flammeovirgaceae</taxon>
        <taxon>Imperialibacter</taxon>
    </lineage>
</organism>
<evidence type="ECO:0008006" key="3">
    <source>
        <dbReference type="Google" id="ProtNLM"/>
    </source>
</evidence>
<evidence type="ECO:0000313" key="1">
    <source>
        <dbReference type="EMBL" id="WOK09562.1"/>
    </source>
</evidence>
<dbReference type="EMBL" id="CP136051">
    <property type="protein sequence ID" value="WOK09562.1"/>
    <property type="molecule type" value="Genomic_DNA"/>
</dbReference>
<dbReference type="RefSeq" id="WP_317492176.1">
    <property type="nucleotide sequence ID" value="NZ_CP136051.1"/>
</dbReference>
<keyword evidence="2" id="KW-1185">Reference proteome</keyword>
<proteinExistence type="predicted"/>
<name>A0ABZ0J0T8_9BACT</name>
<sequence length="268" mass="27790">MTTLFRLFFAAFCLCIFVIMISGCGRNDDMTVNCSVSGPAISVESTAAPTCSTPGTVTVAVSGGTDPVTFSINGLDFQSSSEFSGLAPGTYTLTVMDANECTATTSVGLAVKNDLTLSFTASVAGCEGSEGSVELSATGGSGTYLYSIDGKNFVESSVFSGLANGEYSVAVKDGFCEFHTKAIVPSGLSFDTAIATIIKNKCAVDGCHVTGSQFPDMTSFKGIQDNAKQIGLRVGNRGMPPMQEGIAQLEEDEINKIVCWVTDGAPNN</sequence>
<dbReference type="Gene3D" id="2.60.40.740">
    <property type="match status" value="1"/>
</dbReference>
<dbReference type="InterPro" id="IPR025667">
    <property type="entry name" value="SprB_repeat"/>
</dbReference>
<accession>A0ABZ0J0T8</accession>
<dbReference type="PROSITE" id="PS51257">
    <property type="entry name" value="PROKAR_LIPOPROTEIN"/>
    <property type="match status" value="1"/>
</dbReference>